<dbReference type="RefSeq" id="WP_167695297.1">
    <property type="nucleotide sequence ID" value="NZ_JAATLL010000002.1"/>
</dbReference>
<dbReference type="Proteomes" id="UP000778951">
    <property type="component" value="Unassembled WGS sequence"/>
</dbReference>
<dbReference type="EMBL" id="JAATLM010000001">
    <property type="protein sequence ID" value="NIZ69199.1"/>
    <property type="molecule type" value="Genomic_DNA"/>
</dbReference>
<name>A0A968KU64_9SPIO</name>
<feature type="region of interest" description="Disordered" evidence="2">
    <location>
        <begin position="144"/>
        <end position="177"/>
    </location>
</feature>
<accession>A0A968KU64</accession>
<evidence type="ECO:0000256" key="2">
    <source>
        <dbReference type="SAM" id="MobiDB-lite"/>
    </source>
</evidence>
<sequence>MLVVGFLIVFTLNAVFSWWIITVKMNQVKRDRTYMQDIRSEMQEFMAALEENVAGYVALMEKMRKDADNVMDSVNRKLRLLEKESQKLEQSRQTYNDLSRRKSLVTSVVDIQKSGATPKRETEHESSYDQKISIGMKNLSEHLRESTQSMQQGSSKAVVDKHPPKAGKGSAERVASLWREGKEAKEIAEKLNLSLGEVELALELMGSRRS</sequence>
<reference evidence="3" key="1">
    <citation type="submission" date="2020-03" db="EMBL/GenBank/DDBJ databases">
        <title>Spirochaetal bacteria isolated from arthropods constitute a novel genus Entomospira genus novum within the order Spirochaetales.</title>
        <authorList>
            <person name="Grana-Miraglia L."/>
            <person name="Sikutova S."/>
            <person name="Fingerle V."/>
            <person name="Sing A."/>
            <person name="Castillo-Ramirez S."/>
            <person name="Margos G."/>
            <person name="Rudolf I."/>
        </authorList>
    </citation>
    <scope>NUCLEOTIDE SEQUENCE</scope>
    <source>
        <strain evidence="3">BR149</strain>
    </source>
</reference>
<protein>
    <submittedName>
        <fullName evidence="3">Uncharacterized protein</fullName>
    </submittedName>
</protein>
<keyword evidence="4" id="KW-1185">Reference proteome</keyword>
<feature type="coiled-coil region" evidence="1">
    <location>
        <begin position="46"/>
        <end position="101"/>
    </location>
</feature>
<proteinExistence type="predicted"/>
<dbReference type="AlphaFoldDB" id="A0A968KU64"/>
<evidence type="ECO:0000313" key="4">
    <source>
        <dbReference type="Proteomes" id="UP000778951"/>
    </source>
</evidence>
<organism evidence="3 4">
    <name type="scientific">Entomospira culicis</name>
    <dbReference type="NCBI Taxonomy" id="2719989"/>
    <lineage>
        <taxon>Bacteria</taxon>
        <taxon>Pseudomonadati</taxon>
        <taxon>Spirochaetota</taxon>
        <taxon>Spirochaetia</taxon>
        <taxon>Spirochaetales</taxon>
        <taxon>Spirochaetaceae</taxon>
        <taxon>Entomospira</taxon>
    </lineage>
</organism>
<evidence type="ECO:0000313" key="3">
    <source>
        <dbReference type="EMBL" id="NIZ69199.1"/>
    </source>
</evidence>
<evidence type="ECO:0000256" key="1">
    <source>
        <dbReference type="SAM" id="Coils"/>
    </source>
</evidence>
<keyword evidence="1" id="KW-0175">Coiled coil</keyword>
<comment type="caution">
    <text evidence="3">The sequence shown here is derived from an EMBL/GenBank/DDBJ whole genome shotgun (WGS) entry which is preliminary data.</text>
</comment>
<gene>
    <name evidence="3" type="ORF">HCT48_03095</name>
</gene>
<feature type="compositionally biased region" description="Polar residues" evidence="2">
    <location>
        <begin position="146"/>
        <end position="155"/>
    </location>
</feature>